<evidence type="ECO:0000313" key="1">
    <source>
        <dbReference type="EnsemblPlants" id="AET3Gv20000800.3"/>
    </source>
</evidence>
<evidence type="ECO:0000313" key="2">
    <source>
        <dbReference type="Proteomes" id="UP000015105"/>
    </source>
</evidence>
<reference evidence="1" key="5">
    <citation type="journal article" date="2021" name="G3 (Bethesda)">
        <title>Aegilops tauschii genome assembly Aet v5.0 features greater sequence contiguity and improved annotation.</title>
        <authorList>
            <person name="Wang L."/>
            <person name="Zhu T."/>
            <person name="Rodriguez J.C."/>
            <person name="Deal K.R."/>
            <person name="Dubcovsky J."/>
            <person name="McGuire P.E."/>
            <person name="Lux T."/>
            <person name="Spannagl M."/>
            <person name="Mayer K.F.X."/>
            <person name="Baldrich P."/>
            <person name="Meyers B.C."/>
            <person name="Huo N."/>
            <person name="Gu Y.Q."/>
            <person name="Zhou H."/>
            <person name="Devos K.M."/>
            <person name="Bennetzen J.L."/>
            <person name="Unver T."/>
            <person name="Budak H."/>
            <person name="Gulick P.J."/>
            <person name="Galiba G."/>
            <person name="Kalapos B."/>
            <person name="Nelson D.R."/>
            <person name="Li P."/>
            <person name="You F.M."/>
            <person name="Luo M.C."/>
            <person name="Dvorak J."/>
        </authorList>
    </citation>
    <scope>NUCLEOTIDE SEQUENCE [LARGE SCALE GENOMIC DNA]</scope>
    <source>
        <strain evidence="1">cv. AL8/78</strain>
    </source>
</reference>
<organism evidence="1 2">
    <name type="scientific">Aegilops tauschii subsp. strangulata</name>
    <name type="common">Goatgrass</name>
    <dbReference type="NCBI Taxonomy" id="200361"/>
    <lineage>
        <taxon>Eukaryota</taxon>
        <taxon>Viridiplantae</taxon>
        <taxon>Streptophyta</taxon>
        <taxon>Embryophyta</taxon>
        <taxon>Tracheophyta</taxon>
        <taxon>Spermatophyta</taxon>
        <taxon>Magnoliopsida</taxon>
        <taxon>Liliopsida</taxon>
        <taxon>Poales</taxon>
        <taxon>Poaceae</taxon>
        <taxon>BOP clade</taxon>
        <taxon>Pooideae</taxon>
        <taxon>Triticodae</taxon>
        <taxon>Triticeae</taxon>
        <taxon>Triticinae</taxon>
        <taxon>Aegilops</taxon>
    </lineage>
</organism>
<dbReference type="Gramene" id="AET3Gv20000800.2">
    <property type="protein sequence ID" value="AET3Gv20000800.2"/>
    <property type="gene ID" value="AET3Gv20000800"/>
</dbReference>
<protein>
    <submittedName>
        <fullName evidence="1">Uncharacterized protein</fullName>
    </submittedName>
</protein>
<reference evidence="1" key="4">
    <citation type="submission" date="2019-03" db="UniProtKB">
        <authorList>
            <consortium name="EnsemblPlants"/>
        </authorList>
    </citation>
    <scope>IDENTIFICATION</scope>
</reference>
<reference evidence="2" key="1">
    <citation type="journal article" date="2014" name="Science">
        <title>Ancient hybridizations among the ancestral genomes of bread wheat.</title>
        <authorList>
            <consortium name="International Wheat Genome Sequencing Consortium,"/>
            <person name="Marcussen T."/>
            <person name="Sandve S.R."/>
            <person name="Heier L."/>
            <person name="Spannagl M."/>
            <person name="Pfeifer M."/>
            <person name="Jakobsen K.S."/>
            <person name="Wulff B.B."/>
            <person name="Steuernagel B."/>
            <person name="Mayer K.F."/>
            <person name="Olsen O.A."/>
        </authorList>
    </citation>
    <scope>NUCLEOTIDE SEQUENCE [LARGE SCALE GENOMIC DNA]</scope>
    <source>
        <strain evidence="2">cv. AL8/78</strain>
    </source>
</reference>
<reference evidence="2" key="2">
    <citation type="journal article" date="2017" name="Nat. Plants">
        <title>The Aegilops tauschii genome reveals multiple impacts of transposons.</title>
        <authorList>
            <person name="Zhao G."/>
            <person name="Zou C."/>
            <person name="Li K."/>
            <person name="Wang K."/>
            <person name="Li T."/>
            <person name="Gao L."/>
            <person name="Zhang X."/>
            <person name="Wang H."/>
            <person name="Yang Z."/>
            <person name="Liu X."/>
            <person name="Jiang W."/>
            <person name="Mao L."/>
            <person name="Kong X."/>
            <person name="Jiao Y."/>
            <person name="Jia J."/>
        </authorList>
    </citation>
    <scope>NUCLEOTIDE SEQUENCE [LARGE SCALE GENOMIC DNA]</scope>
    <source>
        <strain evidence="2">cv. AL8/78</strain>
    </source>
</reference>
<proteinExistence type="predicted"/>
<name>A0A453DMT0_AEGTS</name>
<dbReference type="EnsemblPlants" id="AET3Gv20000800.2">
    <property type="protein sequence ID" value="AET3Gv20000800.2"/>
    <property type="gene ID" value="AET3Gv20000800"/>
</dbReference>
<dbReference type="AlphaFoldDB" id="A0A453DMT0"/>
<reference evidence="1" key="3">
    <citation type="journal article" date="2017" name="Nature">
        <title>Genome sequence of the progenitor of the wheat D genome Aegilops tauschii.</title>
        <authorList>
            <person name="Luo M.C."/>
            <person name="Gu Y.Q."/>
            <person name="Puiu D."/>
            <person name="Wang H."/>
            <person name="Twardziok S.O."/>
            <person name="Deal K.R."/>
            <person name="Huo N."/>
            <person name="Zhu T."/>
            <person name="Wang L."/>
            <person name="Wang Y."/>
            <person name="McGuire P.E."/>
            <person name="Liu S."/>
            <person name="Long H."/>
            <person name="Ramasamy R.K."/>
            <person name="Rodriguez J.C."/>
            <person name="Van S.L."/>
            <person name="Yuan L."/>
            <person name="Wang Z."/>
            <person name="Xia Z."/>
            <person name="Xiao L."/>
            <person name="Anderson O.D."/>
            <person name="Ouyang S."/>
            <person name="Liang Y."/>
            <person name="Zimin A.V."/>
            <person name="Pertea G."/>
            <person name="Qi P."/>
            <person name="Bennetzen J.L."/>
            <person name="Dai X."/>
            <person name="Dawson M.W."/>
            <person name="Muller H.G."/>
            <person name="Kugler K."/>
            <person name="Rivarola-Duarte L."/>
            <person name="Spannagl M."/>
            <person name="Mayer K.F.X."/>
            <person name="Lu F.H."/>
            <person name="Bevan M.W."/>
            <person name="Leroy P."/>
            <person name="Li P."/>
            <person name="You F.M."/>
            <person name="Sun Q."/>
            <person name="Liu Z."/>
            <person name="Lyons E."/>
            <person name="Wicker T."/>
            <person name="Salzberg S.L."/>
            <person name="Devos K.M."/>
            <person name="Dvorak J."/>
        </authorList>
    </citation>
    <scope>NUCLEOTIDE SEQUENCE [LARGE SCALE GENOMIC DNA]</scope>
    <source>
        <strain evidence="1">cv. AL8/78</strain>
    </source>
</reference>
<dbReference type="Gramene" id="AET3Gv20000800.3">
    <property type="protein sequence ID" value="AET3Gv20000800.3"/>
    <property type="gene ID" value="AET3Gv20000800"/>
</dbReference>
<accession>A0A453DMT0</accession>
<keyword evidence="2" id="KW-1185">Reference proteome</keyword>
<sequence>MRAVIGAIVSSKPCSLLKAKGILAGFYKSSASNLPSSDVGTYLLTAAEAVDDLLRAHHEVKVETKTVAIPYT</sequence>
<dbReference type="EnsemblPlants" id="AET3Gv20000800.3">
    <property type="protein sequence ID" value="AET3Gv20000800.3"/>
    <property type="gene ID" value="AET3Gv20000800"/>
</dbReference>
<dbReference type="Proteomes" id="UP000015105">
    <property type="component" value="Chromosome 3D"/>
</dbReference>